<reference evidence="9 10" key="1">
    <citation type="submission" date="2020-02" db="EMBL/GenBank/DDBJ databases">
        <authorList>
            <person name="Kim M.K."/>
        </authorList>
    </citation>
    <scope>NUCLEOTIDE SEQUENCE [LARGE SCALE GENOMIC DNA]</scope>
    <source>
        <strain evidence="9 10">BT327</strain>
    </source>
</reference>
<dbReference type="InterPro" id="IPR050250">
    <property type="entry name" value="Macrolide_Exporter_MacB"/>
</dbReference>
<evidence type="ECO:0000256" key="5">
    <source>
        <dbReference type="ARBA" id="ARBA00023136"/>
    </source>
</evidence>
<dbReference type="Proteomes" id="UP000474777">
    <property type="component" value="Unassembled WGS sequence"/>
</dbReference>
<dbReference type="Pfam" id="PF12704">
    <property type="entry name" value="MacB_PCD"/>
    <property type="match status" value="1"/>
</dbReference>
<evidence type="ECO:0000256" key="2">
    <source>
        <dbReference type="ARBA" id="ARBA00022475"/>
    </source>
</evidence>
<dbReference type="RefSeq" id="WP_163915586.1">
    <property type="nucleotide sequence ID" value="NZ_JAAGWD010000005.1"/>
</dbReference>
<evidence type="ECO:0000256" key="6">
    <source>
        <dbReference type="SAM" id="Phobius"/>
    </source>
</evidence>
<comment type="subcellular location">
    <subcellularLocation>
        <location evidence="1">Cell membrane</location>
        <topology evidence="1">Multi-pass membrane protein</topology>
    </subcellularLocation>
</comment>
<feature type="transmembrane region" description="Helical" evidence="6">
    <location>
        <begin position="280"/>
        <end position="302"/>
    </location>
</feature>
<feature type="domain" description="ABC3 transporter permease C-terminal" evidence="7">
    <location>
        <begin position="290"/>
        <end position="404"/>
    </location>
</feature>
<feature type="transmembrane region" description="Helical" evidence="6">
    <location>
        <begin position="329"/>
        <end position="356"/>
    </location>
</feature>
<evidence type="ECO:0000259" key="7">
    <source>
        <dbReference type="Pfam" id="PF02687"/>
    </source>
</evidence>
<keyword evidence="2" id="KW-1003">Cell membrane</keyword>
<evidence type="ECO:0000256" key="3">
    <source>
        <dbReference type="ARBA" id="ARBA00022692"/>
    </source>
</evidence>
<dbReference type="GO" id="GO:0022857">
    <property type="term" value="F:transmembrane transporter activity"/>
    <property type="evidence" value="ECO:0007669"/>
    <property type="project" value="TreeGrafter"/>
</dbReference>
<keyword evidence="3 6" id="KW-0812">Transmembrane</keyword>
<dbReference type="InterPro" id="IPR025857">
    <property type="entry name" value="MacB_PCD"/>
</dbReference>
<name>A0A6B3LYG3_9BACT</name>
<evidence type="ECO:0000256" key="1">
    <source>
        <dbReference type="ARBA" id="ARBA00004651"/>
    </source>
</evidence>
<organism evidence="9 10">
    <name type="scientific">Pontibacter burrus</name>
    <dbReference type="NCBI Taxonomy" id="2704466"/>
    <lineage>
        <taxon>Bacteria</taxon>
        <taxon>Pseudomonadati</taxon>
        <taxon>Bacteroidota</taxon>
        <taxon>Cytophagia</taxon>
        <taxon>Cytophagales</taxon>
        <taxon>Hymenobacteraceae</taxon>
        <taxon>Pontibacter</taxon>
    </lineage>
</organism>
<evidence type="ECO:0000259" key="8">
    <source>
        <dbReference type="Pfam" id="PF12704"/>
    </source>
</evidence>
<proteinExistence type="predicted"/>
<keyword evidence="4 6" id="KW-1133">Transmembrane helix</keyword>
<protein>
    <submittedName>
        <fullName evidence="9">FtsX-like permease family protein</fullName>
    </submittedName>
</protein>
<dbReference type="AlphaFoldDB" id="A0A6B3LYG3"/>
<evidence type="ECO:0000313" key="9">
    <source>
        <dbReference type="EMBL" id="NEM98710.1"/>
    </source>
</evidence>
<feature type="transmembrane region" description="Helical" evidence="6">
    <location>
        <begin position="376"/>
        <end position="397"/>
    </location>
</feature>
<keyword evidence="10" id="KW-1185">Reference proteome</keyword>
<evidence type="ECO:0000313" key="10">
    <source>
        <dbReference type="Proteomes" id="UP000474777"/>
    </source>
</evidence>
<dbReference type="PANTHER" id="PTHR30572:SF18">
    <property type="entry name" value="ABC-TYPE MACROLIDE FAMILY EXPORT SYSTEM PERMEASE COMPONENT 2"/>
    <property type="match status" value="1"/>
</dbReference>
<evidence type="ECO:0000256" key="4">
    <source>
        <dbReference type="ARBA" id="ARBA00022989"/>
    </source>
</evidence>
<keyword evidence="5 6" id="KW-0472">Membrane</keyword>
<dbReference type="EMBL" id="JAAGWD010000005">
    <property type="protein sequence ID" value="NEM98710.1"/>
    <property type="molecule type" value="Genomic_DNA"/>
</dbReference>
<dbReference type="GO" id="GO:0005886">
    <property type="term" value="C:plasma membrane"/>
    <property type="evidence" value="ECO:0007669"/>
    <property type="project" value="UniProtKB-SubCell"/>
</dbReference>
<gene>
    <name evidence="9" type="ORF">GXP69_13480</name>
</gene>
<dbReference type="InterPro" id="IPR003838">
    <property type="entry name" value="ABC3_permease_C"/>
</dbReference>
<accession>A0A6B3LYG3</accession>
<comment type="caution">
    <text evidence="9">The sequence shown here is derived from an EMBL/GenBank/DDBJ whole genome shotgun (WGS) entry which is preliminary data.</text>
</comment>
<sequence>MLKNYFKIAWKVLLRRKFFTFISLFGISVTLMVLMVITAMLNQVFGTHTPEKKMDRMLFVTWLHMTGDGTEMNSGPSYSFLNRFVRPLNTPELITIYSSNFTTFNFTQGSKLNMQTRYTDSNFWRVMDFEFIDGGGFGDAAVETAQKVAVINEATSIKNFGTVDAVGKTLTLDDSNYRVVGVVKNVAATRTESYSEVWVPYTTTKADLNDPHYGGNFRAVLLAKDKAAIDDVKKEFYGAMAKVPMMPGEDFTVLKVFADTNTEGFAREISRSVDNEVNTALLYGVVIGGMFFFMLIPTLNLVNINISRIMERASEIGVRKAFGASSNTLVLQFLFENIFLTIIGGTIGILLAVGALHLINNSGFIPYAQLGLNVPVLLFSLLICLFFGILSGVYPAYKMSKLHPASVLKGGSK</sequence>
<dbReference type="PANTHER" id="PTHR30572">
    <property type="entry name" value="MEMBRANE COMPONENT OF TRANSPORTER-RELATED"/>
    <property type="match status" value="1"/>
</dbReference>
<feature type="domain" description="MacB-like periplasmic core" evidence="8">
    <location>
        <begin position="20"/>
        <end position="235"/>
    </location>
</feature>
<dbReference type="Pfam" id="PF02687">
    <property type="entry name" value="FtsX"/>
    <property type="match status" value="1"/>
</dbReference>
<feature type="transmembrane region" description="Helical" evidence="6">
    <location>
        <begin position="21"/>
        <end position="41"/>
    </location>
</feature>